<keyword evidence="6 10" id="KW-0573">Peptidoglycan synthesis</keyword>
<dbReference type="UniPathway" id="UPA00219"/>
<dbReference type="NCBIfam" id="TIGR01133">
    <property type="entry name" value="murG"/>
    <property type="match status" value="1"/>
</dbReference>
<feature type="domain" description="Glycosyl transferase family 28 C-terminal" evidence="12">
    <location>
        <begin position="186"/>
        <end position="345"/>
    </location>
</feature>
<feature type="binding site" evidence="10">
    <location>
        <position position="192"/>
    </location>
    <ligand>
        <name>UDP-N-acetyl-alpha-D-glucosamine</name>
        <dbReference type="ChEBI" id="CHEBI:57705"/>
    </ligand>
</feature>
<keyword evidence="15" id="KW-1185">Reference proteome</keyword>
<dbReference type="InterPro" id="IPR006009">
    <property type="entry name" value="GlcNAc_MurG"/>
</dbReference>
<dbReference type="AlphaFoldDB" id="A0A1I4NJT4"/>
<keyword evidence="9 10" id="KW-0961">Cell wall biogenesis/degradation</keyword>
<evidence type="ECO:0000313" key="14">
    <source>
        <dbReference type="EMBL" id="SFM15423.1"/>
    </source>
</evidence>
<dbReference type="InterPro" id="IPR004276">
    <property type="entry name" value="GlycoTrans_28_N"/>
</dbReference>
<dbReference type="GO" id="GO:0008360">
    <property type="term" value="P:regulation of cell shape"/>
    <property type="evidence" value="ECO:0007669"/>
    <property type="project" value="UniProtKB-KW"/>
</dbReference>
<evidence type="ECO:0000256" key="5">
    <source>
        <dbReference type="ARBA" id="ARBA00022960"/>
    </source>
</evidence>
<comment type="function">
    <text evidence="10">Cell wall formation. Catalyzes the transfer of a GlcNAc subunit on undecaprenyl-pyrophosphoryl-MurNAc-pentapeptide (lipid intermediate I) to form undecaprenyl-pyrophosphoryl-MurNAc-(pentapeptide)GlcNAc (lipid intermediate II).</text>
</comment>
<dbReference type="GO" id="GO:0009252">
    <property type="term" value="P:peptidoglycan biosynthetic process"/>
    <property type="evidence" value="ECO:0007669"/>
    <property type="project" value="UniProtKB-UniRule"/>
</dbReference>
<dbReference type="Pfam" id="PF03033">
    <property type="entry name" value="Glyco_transf_28"/>
    <property type="match status" value="1"/>
</dbReference>
<gene>
    <name evidence="10 13" type="primary">murG</name>
    <name evidence="13" type="ORF">NMYAN_50105</name>
    <name evidence="14" type="ORF">SAMN05421880_10818</name>
</gene>
<feature type="binding site" evidence="10">
    <location>
        <position position="164"/>
    </location>
    <ligand>
        <name>UDP-N-acetyl-alpha-D-glucosamine</name>
        <dbReference type="ChEBI" id="CHEBI:57705"/>
    </ligand>
</feature>
<evidence type="ECO:0000313" key="15">
    <source>
        <dbReference type="Proteomes" id="UP000199561"/>
    </source>
</evidence>
<dbReference type="Pfam" id="PF04101">
    <property type="entry name" value="Glyco_tran_28_C"/>
    <property type="match status" value="1"/>
</dbReference>
<dbReference type="GO" id="GO:0005975">
    <property type="term" value="P:carbohydrate metabolic process"/>
    <property type="evidence" value="ECO:0007669"/>
    <property type="project" value="InterPro"/>
</dbReference>
<dbReference type="GO" id="GO:0051301">
    <property type="term" value="P:cell division"/>
    <property type="evidence" value="ECO:0007669"/>
    <property type="project" value="UniProtKB-KW"/>
</dbReference>
<comment type="caution">
    <text evidence="10">Lacks conserved residue(s) required for the propagation of feature annotation.</text>
</comment>
<reference evidence="14 15" key="1">
    <citation type="submission" date="2016-10" db="EMBL/GenBank/DDBJ databases">
        <authorList>
            <person name="de Groot N.N."/>
        </authorList>
    </citation>
    <scope>NUCLEOTIDE SEQUENCE [LARGE SCALE GENOMIC DNA]</scope>
    <source>
        <strain evidence="14 15">Nm146</strain>
    </source>
</reference>
<name>A0A1I4NJT4_9PROT</name>
<dbReference type="PANTHER" id="PTHR21015">
    <property type="entry name" value="UDP-N-ACETYLGLUCOSAMINE--N-ACETYLMURAMYL-(PENTAPEPTIDE) PYROPHOSPHORYL-UNDECAPRENOL N-ACETYLGLUCOSAMINE TRANSFERASE 1"/>
    <property type="match status" value="1"/>
</dbReference>
<protein>
    <recommendedName>
        <fullName evidence="10">UDP-N-acetylglucosamine--N-acetylmuramyl-(pentapeptide) pyrophosphoryl-undecaprenol N-acetylglucosamine transferase</fullName>
        <ecNumber evidence="10">2.4.1.227</ecNumber>
    </recommendedName>
    <alternativeName>
        <fullName evidence="10">Undecaprenyl-PP-MurNAc-pentapeptide-UDPGlcNAc GlcNAc transferase</fullName>
    </alternativeName>
</protein>
<dbReference type="Gene3D" id="3.40.50.2000">
    <property type="entry name" value="Glycogen Phosphorylase B"/>
    <property type="match status" value="2"/>
</dbReference>
<keyword evidence="5 10" id="KW-0133">Cell shape</keyword>
<evidence type="ECO:0000313" key="13">
    <source>
        <dbReference type="EMBL" id="CAE6514449.1"/>
    </source>
</evidence>
<evidence type="ECO:0000256" key="1">
    <source>
        <dbReference type="ARBA" id="ARBA00022475"/>
    </source>
</evidence>
<comment type="similarity">
    <text evidence="10">Belongs to the glycosyltransferase 28 family. MurG subfamily.</text>
</comment>
<evidence type="ECO:0000256" key="8">
    <source>
        <dbReference type="ARBA" id="ARBA00023306"/>
    </source>
</evidence>
<evidence type="ECO:0000256" key="2">
    <source>
        <dbReference type="ARBA" id="ARBA00022618"/>
    </source>
</evidence>
<evidence type="ECO:0000259" key="11">
    <source>
        <dbReference type="Pfam" id="PF03033"/>
    </source>
</evidence>
<feature type="binding site" evidence="10">
    <location>
        <begin position="12"/>
        <end position="14"/>
    </location>
    <ligand>
        <name>UDP-N-acetyl-alpha-D-glucosamine</name>
        <dbReference type="ChEBI" id="CHEBI:57705"/>
    </ligand>
</feature>
<sequence>MARTIMIMAGGTGGHVFPGLAVAAYMKSLDWEIIWLGTLSGMEAELVRQYGYRLELIGFTGVRGKKAIDWLWLPWRLLLAFWQSARIIRRTKPDVVLGMGGYPAFPGGIMASLLNKPLLIHEQNAIPGLANKILASIADRTLLGFPGALEGPTSRIQVTGNPVREDIARLPTPETRFAGRAGRLKILVIGGSLGAHILNTTLPKVLKLIPENDRPWVTHQAGKTHLDELRRCYDEAGVAGNLVAFIDDMAASYAECDLVICRAGALTIAELAAVGIASVLIPYPFAVDDHQTANARYLSEQQAAWLLPQDKLSAEGLADLIKGLTRERLLEMAIRARSLAKPDATQSVAEACIKIGKSER</sequence>
<dbReference type="EMBL" id="FOUF01000008">
    <property type="protein sequence ID" value="SFM15423.1"/>
    <property type="molecule type" value="Genomic_DNA"/>
</dbReference>
<dbReference type="GO" id="GO:0071555">
    <property type="term" value="P:cell wall organization"/>
    <property type="evidence" value="ECO:0007669"/>
    <property type="project" value="UniProtKB-KW"/>
</dbReference>
<feature type="binding site" evidence="10">
    <location>
        <position position="246"/>
    </location>
    <ligand>
        <name>UDP-N-acetyl-alpha-D-glucosamine</name>
        <dbReference type="ChEBI" id="CHEBI:57705"/>
    </ligand>
</feature>
<evidence type="ECO:0000256" key="6">
    <source>
        <dbReference type="ARBA" id="ARBA00022984"/>
    </source>
</evidence>
<evidence type="ECO:0000256" key="9">
    <source>
        <dbReference type="ARBA" id="ARBA00023316"/>
    </source>
</evidence>
<feature type="domain" description="Glycosyltransferase family 28 N-terminal" evidence="11">
    <location>
        <begin position="5"/>
        <end position="141"/>
    </location>
</feature>
<evidence type="ECO:0000259" key="12">
    <source>
        <dbReference type="Pfam" id="PF04101"/>
    </source>
</evidence>
<keyword evidence="2 10" id="KW-0132">Cell division</keyword>
<dbReference type="SUPFAM" id="SSF53756">
    <property type="entry name" value="UDP-Glycosyltransferase/glycogen phosphorylase"/>
    <property type="match status" value="1"/>
</dbReference>
<keyword evidence="3 10" id="KW-0328">Glycosyltransferase</keyword>
<dbReference type="EC" id="2.4.1.227" evidence="10"/>
<dbReference type="PANTHER" id="PTHR21015:SF22">
    <property type="entry name" value="GLYCOSYLTRANSFERASE"/>
    <property type="match status" value="1"/>
</dbReference>
<dbReference type="Proteomes" id="UP000601736">
    <property type="component" value="Unassembled WGS sequence"/>
</dbReference>
<comment type="subcellular location">
    <subcellularLocation>
        <location evidence="10">Cell membrane</location>
        <topology evidence="10">Peripheral membrane protein</topology>
        <orientation evidence="10">Cytoplasmic side</orientation>
    </subcellularLocation>
</comment>
<keyword evidence="1 10" id="KW-1003">Cell membrane</keyword>
<dbReference type="RefSeq" id="WP_204800285.1">
    <property type="nucleotide sequence ID" value="NZ_CAJNAP010000045.1"/>
</dbReference>
<proteinExistence type="inferred from homology"/>
<dbReference type="HAMAP" id="MF_00033">
    <property type="entry name" value="MurG"/>
    <property type="match status" value="1"/>
</dbReference>
<comment type="catalytic activity">
    <reaction evidence="10">
        <text>di-trans,octa-cis-undecaprenyl diphospho-N-acetyl-alpha-D-muramoyl-L-alanyl-D-glutamyl-meso-2,6-diaminopimeloyl-D-alanyl-D-alanine + UDP-N-acetyl-alpha-D-glucosamine = di-trans,octa-cis-undecaprenyl diphospho-[N-acetyl-alpha-D-glucosaminyl-(1-&gt;4)]-N-acetyl-alpha-D-muramoyl-L-alanyl-D-glutamyl-meso-2,6-diaminopimeloyl-D-alanyl-D-alanine + UDP + H(+)</text>
        <dbReference type="Rhea" id="RHEA:31227"/>
        <dbReference type="ChEBI" id="CHEBI:15378"/>
        <dbReference type="ChEBI" id="CHEBI:57705"/>
        <dbReference type="ChEBI" id="CHEBI:58223"/>
        <dbReference type="ChEBI" id="CHEBI:61387"/>
        <dbReference type="ChEBI" id="CHEBI:61388"/>
        <dbReference type="EC" id="2.4.1.227"/>
    </reaction>
</comment>
<keyword evidence="7 10" id="KW-0472">Membrane</keyword>
<feature type="binding site" evidence="10">
    <location>
        <position position="124"/>
    </location>
    <ligand>
        <name>UDP-N-acetyl-alpha-D-glucosamine</name>
        <dbReference type="ChEBI" id="CHEBI:57705"/>
    </ligand>
</feature>
<dbReference type="GO" id="GO:0005886">
    <property type="term" value="C:plasma membrane"/>
    <property type="evidence" value="ECO:0007669"/>
    <property type="project" value="UniProtKB-SubCell"/>
</dbReference>
<keyword evidence="8 10" id="KW-0131">Cell cycle</keyword>
<dbReference type="InterPro" id="IPR007235">
    <property type="entry name" value="Glyco_trans_28_C"/>
</dbReference>
<feature type="binding site" evidence="10">
    <location>
        <position position="291"/>
    </location>
    <ligand>
        <name>UDP-N-acetyl-alpha-D-glucosamine</name>
        <dbReference type="ChEBI" id="CHEBI:57705"/>
    </ligand>
</feature>
<keyword evidence="4 10" id="KW-0808">Transferase</keyword>
<evidence type="ECO:0000256" key="7">
    <source>
        <dbReference type="ARBA" id="ARBA00023136"/>
    </source>
</evidence>
<evidence type="ECO:0000256" key="3">
    <source>
        <dbReference type="ARBA" id="ARBA00022676"/>
    </source>
</evidence>
<organism evidence="14 15">
    <name type="scientific">Nitrosomonas nitrosa</name>
    <dbReference type="NCBI Taxonomy" id="52442"/>
    <lineage>
        <taxon>Bacteria</taxon>
        <taxon>Pseudomonadati</taxon>
        <taxon>Pseudomonadota</taxon>
        <taxon>Betaproteobacteria</taxon>
        <taxon>Nitrosomonadales</taxon>
        <taxon>Nitrosomonadaceae</taxon>
        <taxon>Nitrosomonas</taxon>
    </lineage>
</organism>
<dbReference type="STRING" id="52442.SAMN05421880_10818"/>
<dbReference type="EMBL" id="CAJNAP010000045">
    <property type="protein sequence ID" value="CAE6514449.1"/>
    <property type="molecule type" value="Genomic_DNA"/>
</dbReference>
<dbReference type="GO" id="GO:0050511">
    <property type="term" value="F:undecaprenyldiphospho-muramoylpentapeptide beta-N-acetylglucosaminyltransferase activity"/>
    <property type="evidence" value="ECO:0007669"/>
    <property type="project" value="UniProtKB-UniRule"/>
</dbReference>
<evidence type="ECO:0000256" key="10">
    <source>
        <dbReference type="HAMAP-Rule" id="MF_00033"/>
    </source>
</evidence>
<accession>A0A1I4NJT4</accession>
<evidence type="ECO:0000256" key="4">
    <source>
        <dbReference type="ARBA" id="ARBA00022679"/>
    </source>
</evidence>
<reference evidence="13" key="2">
    <citation type="submission" date="2021-02" db="EMBL/GenBank/DDBJ databases">
        <authorList>
            <person name="Han P."/>
        </authorList>
    </citation>
    <scope>NUCLEOTIDE SEQUENCE</scope>
    <source>
        <strain evidence="13">Nitrosomonas nitrosa 18-3D</strain>
    </source>
</reference>
<comment type="pathway">
    <text evidence="10">Cell wall biogenesis; peptidoglycan biosynthesis.</text>
</comment>
<dbReference type="CDD" id="cd03785">
    <property type="entry name" value="GT28_MurG"/>
    <property type="match status" value="1"/>
</dbReference>
<dbReference type="Proteomes" id="UP000199561">
    <property type="component" value="Unassembled WGS sequence"/>
</dbReference>